<comment type="catalytic activity">
    <reaction evidence="18">
        <text>a ubiquinone + NADH + 5 H(+)(in) = a ubiquinol + NAD(+) + 4 H(+)(out)</text>
        <dbReference type="Rhea" id="RHEA:29091"/>
        <dbReference type="Rhea" id="RHEA-COMP:9565"/>
        <dbReference type="Rhea" id="RHEA-COMP:9566"/>
        <dbReference type="ChEBI" id="CHEBI:15378"/>
        <dbReference type="ChEBI" id="CHEBI:16389"/>
        <dbReference type="ChEBI" id="CHEBI:17976"/>
        <dbReference type="ChEBI" id="CHEBI:57540"/>
        <dbReference type="ChEBI" id="CHEBI:57945"/>
        <dbReference type="EC" id="7.1.1.2"/>
    </reaction>
</comment>
<feature type="transmembrane region" description="Helical" evidence="19">
    <location>
        <begin position="259"/>
        <end position="279"/>
    </location>
</feature>
<keyword evidence="14" id="KW-0830">Ubiquinone</keyword>
<feature type="transmembrane region" description="Helical" evidence="19">
    <location>
        <begin position="144"/>
        <end position="162"/>
    </location>
</feature>
<name>A0A650DDZ0_9MAXI</name>
<comment type="similarity">
    <text evidence="3">Belongs to the complex I subunit 2 family.</text>
</comment>
<evidence type="ECO:0000256" key="2">
    <source>
        <dbReference type="ARBA" id="ARBA00004448"/>
    </source>
</evidence>
<keyword evidence="10" id="KW-1278">Translocase</keyword>
<accession>A0A650DDZ0</accession>
<keyword evidence="16 19" id="KW-0472">Membrane</keyword>
<evidence type="ECO:0000256" key="17">
    <source>
        <dbReference type="ARBA" id="ARBA00031028"/>
    </source>
</evidence>
<evidence type="ECO:0000256" key="18">
    <source>
        <dbReference type="ARBA" id="ARBA00049551"/>
    </source>
</evidence>
<dbReference type="Pfam" id="PF00361">
    <property type="entry name" value="Proton_antipo_M"/>
    <property type="match status" value="1"/>
</dbReference>
<dbReference type="EC" id="7.1.1.2" evidence="4"/>
<dbReference type="PANTHER" id="PTHR46552">
    <property type="entry name" value="NADH-UBIQUINONE OXIDOREDUCTASE CHAIN 2"/>
    <property type="match status" value="1"/>
</dbReference>
<evidence type="ECO:0000256" key="7">
    <source>
        <dbReference type="ARBA" id="ARBA00022660"/>
    </source>
</evidence>
<evidence type="ECO:0000256" key="1">
    <source>
        <dbReference type="ARBA" id="ARBA00003257"/>
    </source>
</evidence>
<evidence type="ECO:0000256" key="11">
    <source>
        <dbReference type="ARBA" id="ARBA00022982"/>
    </source>
</evidence>
<keyword evidence="15 21" id="KW-0496">Mitochondrion</keyword>
<gene>
    <name evidence="21" type="primary">ND2</name>
</gene>
<evidence type="ECO:0000256" key="8">
    <source>
        <dbReference type="ARBA" id="ARBA00022692"/>
    </source>
</evidence>
<evidence type="ECO:0000256" key="4">
    <source>
        <dbReference type="ARBA" id="ARBA00012944"/>
    </source>
</evidence>
<feature type="domain" description="NADH:quinone oxidoreductase/Mrp antiporter transmembrane" evidence="20">
    <location>
        <begin position="87"/>
        <end position="269"/>
    </location>
</feature>
<dbReference type="EMBL" id="MK598762">
    <property type="protein sequence ID" value="QGS65158.1"/>
    <property type="molecule type" value="Genomic_DNA"/>
</dbReference>
<evidence type="ECO:0000256" key="9">
    <source>
        <dbReference type="ARBA" id="ARBA00022792"/>
    </source>
</evidence>
<feature type="transmembrane region" description="Helical" evidence="19">
    <location>
        <begin position="58"/>
        <end position="79"/>
    </location>
</feature>
<evidence type="ECO:0000256" key="3">
    <source>
        <dbReference type="ARBA" id="ARBA00007012"/>
    </source>
</evidence>
<proteinExistence type="inferred from homology"/>
<dbReference type="PANTHER" id="PTHR46552:SF1">
    <property type="entry name" value="NADH-UBIQUINONE OXIDOREDUCTASE CHAIN 2"/>
    <property type="match status" value="1"/>
</dbReference>
<feature type="transmembrane region" description="Helical" evidence="19">
    <location>
        <begin position="195"/>
        <end position="217"/>
    </location>
</feature>
<evidence type="ECO:0000313" key="21">
    <source>
        <dbReference type="EMBL" id="QGS65158.1"/>
    </source>
</evidence>
<keyword evidence="8 19" id="KW-0812">Transmembrane</keyword>
<feature type="transmembrane region" description="Helical" evidence="19">
    <location>
        <begin position="112"/>
        <end position="132"/>
    </location>
</feature>
<protein>
    <recommendedName>
        <fullName evidence="5">NADH-ubiquinone oxidoreductase chain 2</fullName>
        <ecNumber evidence="4">7.1.1.2</ecNumber>
    </recommendedName>
    <alternativeName>
        <fullName evidence="17">NADH dehydrogenase subunit 2</fullName>
    </alternativeName>
</protein>
<evidence type="ECO:0000256" key="12">
    <source>
        <dbReference type="ARBA" id="ARBA00022989"/>
    </source>
</evidence>
<evidence type="ECO:0000256" key="19">
    <source>
        <dbReference type="SAM" id="Phobius"/>
    </source>
</evidence>
<comment type="function">
    <text evidence="1">Core subunit of the mitochondrial membrane respiratory chain NADH dehydrogenase (Complex I) that is believed to belong to the minimal assembly required for catalysis. Complex I functions in the transfer of electrons from NADH to the respiratory chain. The immediate electron acceptor for the enzyme is believed to be ubiquinone.</text>
</comment>
<evidence type="ECO:0000256" key="16">
    <source>
        <dbReference type="ARBA" id="ARBA00023136"/>
    </source>
</evidence>
<evidence type="ECO:0000256" key="15">
    <source>
        <dbReference type="ARBA" id="ARBA00023128"/>
    </source>
</evidence>
<evidence type="ECO:0000256" key="5">
    <source>
        <dbReference type="ARBA" id="ARBA00021008"/>
    </source>
</evidence>
<feature type="transmembrane region" description="Helical" evidence="19">
    <location>
        <begin position="168"/>
        <end position="188"/>
    </location>
</feature>
<sequence>MLAHPLALMGYSILGASILAGLSSLASFSTWVFMEVNFMALMAVILPQGTRNSTAPNIAYFLVQGFASAAILMSIAHGIMAASASFVPFLFFLVKLGSAPVHFWLVSVIQHSSWHAIFLFSAVQKAFPLIFLSQFESSLPSGMLNFAIVANILVAILSSLNLDDLKLILAFSSVFNTSWFLISLYAPFSALLNFFGAYALALMLLTAYSHFLGAGGIGTSTCTLAPLPAFFFMALVLSVAGFPPSLLFWAKIELIFSTLYAFPAAFVLTSAGILFLIYIRSFAPALVSAAPGTLTSSPIPLFVPTFALASWLPVLFF</sequence>
<reference evidence="21" key="1">
    <citation type="journal article" date="2019" name="Mitochondrial DNA Part B Resour">
        <title>Complete mitochondrial genome of the Antarctic copepod Tigriopus kingsejongenesis (Harpacticoida, Harpacticidae).</title>
        <authorList>
            <person name="Hwang D.-S."/>
            <person name="Choi B.-S."/>
            <person name="Lee M.-C."/>
            <person name="Han J."/>
            <person name="Kim S."/>
            <person name="Lee J.-S."/>
        </authorList>
    </citation>
    <scope>NUCLEOTIDE SEQUENCE</scope>
</reference>
<dbReference type="GO" id="GO:0008137">
    <property type="term" value="F:NADH dehydrogenase (ubiquinone) activity"/>
    <property type="evidence" value="ECO:0007669"/>
    <property type="project" value="UniProtKB-EC"/>
</dbReference>
<keyword evidence="7" id="KW-0679">Respiratory chain</keyword>
<evidence type="ECO:0000256" key="10">
    <source>
        <dbReference type="ARBA" id="ARBA00022967"/>
    </source>
</evidence>
<dbReference type="GO" id="GO:0005743">
    <property type="term" value="C:mitochondrial inner membrane"/>
    <property type="evidence" value="ECO:0007669"/>
    <property type="project" value="UniProtKB-SubCell"/>
</dbReference>
<dbReference type="GO" id="GO:0006120">
    <property type="term" value="P:mitochondrial electron transport, NADH to ubiquinone"/>
    <property type="evidence" value="ECO:0007669"/>
    <property type="project" value="TreeGrafter"/>
</dbReference>
<keyword evidence="13" id="KW-0520">NAD</keyword>
<keyword evidence="6" id="KW-0813">Transport</keyword>
<keyword evidence="9" id="KW-0999">Mitochondrion inner membrane</keyword>
<dbReference type="AlphaFoldDB" id="A0A650DDZ0"/>
<feature type="transmembrane region" description="Helical" evidence="19">
    <location>
        <begin position="229"/>
        <end position="250"/>
    </location>
</feature>
<comment type="subcellular location">
    <subcellularLocation>
        <location evidence="2">Mitochondrion inner membrane</location>
        <topology evidence="2">Multi-pass membrane protein</topology>
    </subcellularLocation>
</comment>
<keyword evidence="11" id="KW-0249">Electron transport</keyword>
<organism evidence="21">
    <name type="scientific">Tigriopus kingsejongensis</name>
    <dbReference type="NCBI Taxonomy" id="1133412"/>
    <lineage>
        <taxon>Eukaryota</taxon>
        <taxon>Metazoa</taxon>
        <taxon>Ecdysozoa</taxon>
        <taxon>Arthropoda</taxon>
        <taxon>Crustacea</taxon>
        <taxon>Multicrustacea</taxon>
        <taxon>Hexanauplia</taxon>
        <taxon>Copepoda</taxon>
        <taxon>Harpacticoida</taxon>
        <taxon>Harpacticidae</taxon>
        <taxon>Tigriopus</taxon>
    </lineage>
</organism>
<dbReference type="InterPro" id="IPR050175">
    <property type="entry name" value="Complex_I_Subunit_2"/>
</dbReference>
<evidence type="ECO:0000256" key="6">
    <source>
        <dbReference type="ARBA" id="ARBA00022448"/>
    </source>
</evidence>
<keyword evidence="12 19" id="KW-1133">Transmembrane helix</keyword>
<dbReference type="InterPro" id="IPR001750">
    <property type="entry name" value="ND/Mrp_TM"/>
</dbReference>
<feature type="transmembrane region" description="Helical" evidence="19">
    <location>
        <begin position="299"/>
        <end position="316"/>
    </location>
</feature>
<evidence type="ECO:0000256" key="13">
    <source>
        <dbReference type="ARBA" id="ARBA00023027"/>
    </source>
</evidence>
<geneLocation type="mitochondrion" evidence="21"/>
<feature type="transmembrane region" description="Helical" evidence="19">
    <location>
        <begin position="6"/>
        <end position="22"/>
    </location>
</feature>
<evidence type="ECO:0000259" key="20">
    <source>
        <dbReference type="Pfam" id="PF00361"/>
    </source>
</evidence>
<evidence type="ECO:0000256" key="14">
    <source>
        <dbReference type="ARBA" id="ARBA00023075"/>
    </source>
</evidence>